<evidence type="ECO:0000259" key="1">
    <source>
        <dbReference type="Pfam" id="PF20151"/>
    </source>
</evidence>
<evidence type="ECO:0000313" key="2">
    <source>
        <dbReference type="EMBL" id="SJL02631.1"/>
    </source>
</evidence>
<dbReference type="OrthoDB" id="3251775at2759"/>
<protein>
    <recommendedName>
        <fullName evidence="1">DUF6533 domain-containing protein</fullName>
    </recommendedName>
</protein>
<name>A0A284R1P2_ARMOS</name>
<dbReference type="Pfam" id="PF20151">
    <property type="entry name" value="DUF6533"/>
    <property type="match status" value="1"/>
</dbReference>
<evidence type="ECO:0000313" key="3">
    <source>
        <dbReference type="Proteomes" id="UP000219338"/>
    </source>
</evidence>
<dbReference type="Proteomes" id="UP000219338">
    <property type="component" value="Unassembled WGS sequence"/>
</dbReference>
<organism evidence="2 3">
    <name type="scientific">Armillaria ostoyae</name>
    <name type="common">Armillaria root rot fungus</name>
    <dbReference type="NCBI Taxonomy" id="47428"/>
    <lineage>
        <taxon>Eukaryota</taxon>
        <taxon>Fungi</taxon>
        <taxon>Dikarya</taxon>
        <taxon>Basidiomycota</taxon>
        <taxon>Agaricomycotina</taxon>
        <taxon>Agaricomycetes</taxon>
        <taxon>Agaricomycetidae</taxon>
        <taxon>Agaricales</taxon>
        <taxon>Marasmiineae</taxon>
        <taxon>Physalacriaceae</taxon>
        <taxon>Armillaria</taxon>
    </lineage>
</organism>
<gene>
    <name evidence="2" type="ORF">ARMOST_05963</name>
</gene>
<reference evidence="3" key="1">
    <citation type="journal article" date="2017" name="Nat. Ecol. Evol.">
        <title>Genome expansion and lineage-specific genetic innovations in the forest pathogenic fungi Armillaria.</title>
        <authorList>
            <person name="Sipos G."/>
            <person name="Prasanna A.N."/>
            <person name="Walter M.C."/>
            <person name="O'Connor E."/>
            <person name="Balint B."/>
            <person name="Krizsan K."/>
            <person name="Kiss B."/>
            <person name="Hess J."/>
            <person name="Varga T."/>
            <person name="Slot J."/>
            <person name="Riley R."/>
            <person name="Boka B."/>
            <person name="Rigling D."/>
            <person name="Barry K."/>
            <person name="Lee J."/>
            <person name="Mihaltcheva S."/>
            <person name="LaButti K."/>
            <person name="Lipzen A."/>
            <person name="Waldron R."/>
            <person name="Moloney N.M."/>
            <person name="Sperisen C."/>
            <person name="Kredics L."/>
            <person name="Vagvoelgyi C."/>
            <person name="Patrignani A."/>
            <person name="Fitzpatrick D."/>
            <person name="Nagy I."/>
            <person name="Doyle S."/>
            <person name="Anderson J.B."/>
            <person name="Grigoriev I.V."/>
            <person name="Gueldener U."/>
            <person name="Muensterkoetter M."/>
            <person name="Nagy L.G."/>
        </authorList>
    </citation>
    <scope>NUCLEOTIDE SEQUENCE [LARGE SCALE GENOMIC DNA]</scope>
    <source>
        <strain evidence="3">C18/9</strain>
    </source>
</reference>
<proteinExistence type="predicted"/>
<feature type="domain" description="DUF6533" evidence="1">
    <location>
        <begin position="18"/>
        <end position="59"/>
    </location>
</feature>
<accession>A0A284R1P2</accession>
<dbReference type="EMBL" id="FUEG01000003">
    <property type="protein sequence ID" value="SJL02631.1"/>
    <property type="molecule type" value="Genomic_DNA"/>
</dbReference>
<dbReference type="AlphaFoldDB" id="A0A284R1P2"/>
<sequence>MSIPLVGQLLFAKYTPPAAAVLVLWDHSLTFDEEVATMWRPLNGQILTRVVYIMNRYFTEAVMLYTAYVMGGATANKE</sequence>
<keyword evidence="3" id="KW-1185">Reference proteome</keyword>
<dbReference type="InterPro" id="IPR045340">
    <property type="entry name" value="DUF6533"/>
</dbReference>